<evidence type="ECO:0000256" key="1">
    <source>
        <dbReference type="ARBA" id="ARBA00023125"/>
    </source>
</evidence>
<dbReference type="Gene3D" id="1.10.10.60">
    <property type="entry name" value="Homeodomain-like"/>
    <property type="match status" value="1"/>
</dbReference>
<feature type="domain" description="HTH tetR-type" evidence="3">
    <location>
        <begin position="18"/>
        <end position="78"/>
    </location>
</feature>
<dbReference type="SUPFAM" id="SSF46689">
    <property type="entry name" value="Homeodomain-like"/>
    <property type="match status" value="1"/>
</dbReference>
<dbReference type="AlphaFoldDB" id="A0A940MW30"/>
<dbReference type="InterPro" id="IPR013573">
    <property type="entry name" value="Tscrpt_reg_YcdC_C"/>
</dbReference>
<dbReference type="InterPro" id="IPR050109">
    <property type="entry name" value="HTH-type_TetR-like_transc_reg"/>
</dbReference>
<dbReference type="GO" id="GO:0000976">
    <property type="term" value="F:transcription cis-regulatory region binding"/>
    <property type="evidence" value="ECO:0007669"/>
    <property type="project" value="TreeGrafter"/>
</dbReference>
<sequence>MTEKTAAVQANGGTRIQREKRAAILEAGLTVFAEAGFRGATLDRIASEAGLSKPNLLYYFPSKEAIYEALLQELLETWLDPLKALNPSGDPVGELLSYVMRKLEMARDFPRESRLFANEILAGAPAMLPVLEGELRTLVDHTAAVIDGWVAEGRLAKIDARHLLFSIWAQTQHYADFDTQVRAVMGKADFDGAAAHLDLLFRRVLTP</sequence>
<reference evidence="4" key="1">
    <citation type="submission" date="2021-03" db="EMBL/GenBank/DDBJ databases">
        <title>Sagittula salina sp. nov. strain M10.9X isolated from the marine waste.</title>
        <authorList>
            <person name="Satari L."/>
            <person name="Molina-Menor E."/>
            <person name="Vidal-Verdu A."/>
            <person name="Pascual J."/>
            <person name="Pereto J."/>
            <person name="Porcar M."/>
        </authorList>
    </citation>
    <scope>NUCLEOTIDE SEQUENCE</scope>
    <source>
        <strain evidence="4">M10.9X</strain>
    </source>
</reference>
<evidence type="ECO:0000313" key="4">
    <source>
        <dbReference type="EMBL" id="MBP0483929.1"/>
    </source>
</evidence>
<protein>
    <submittedName>
        <fullName evidence="4">TetR family transcriptional regulator C-terminal domain-containing protein</fullName>
    </submittedName>
</protein>
<dbReference type="Pfam" id="PF08362">
    <property type="entry name" value="TetR_C_3"/>
    <property type="match status" value="1"/>
</dbReference>
<keyword evidence="1 2" id="KW-0238">DNA-binding</keyword>
<evidence type="ECO:0000256" key="2">
    <source>
        <dbReference type="PROSITE-ProRule" id="PRU00335"/>
    </source>
</evidence>
<dbReference type="EMBL" id="JAGISH010000009">
    <property type="protein sequence ID" value="MBP0483929.1"/>
    <property type="molecule type" value="Genomic_DNA"/>
</dbReference>
<dbReference type="Gene3D" id="1.10.357.10">
    <property type="entry name" value="Tetracycline Repressor, domain 2"/>
    <property type="match status" value="1"/>
</dbReference>
<gene>
    <name evidence="4" type="ORF">J5474_15720</name>
</gene>
<evidence type="ECO:0000259" key="3">
    <source>
        <dbReference type="PROSITE" id="PS50977"/>
    </source>
</evidence>
<dbReference type="Pfam" id="PF00440">
    <property type="entry name" value="TetR_N"/>
    <property type="match status" value="1"/>
</dbReference>
<dbReference type="RefSeq" id="WP_209361881.1">
    <property type="nucleotide sequence ID" value="NZ_JAGISH010000009.1"/>
</dbReference>
<dbReference type="PRINTS" id="PR00455">
    <property type="entry name" value="HTHTETR"/>
</dbReference>
<dbReference type="PROSITE" id="PS50977">
    <property type="entry name" value="HTH_TETR_2"/>
    <property type="match status" value="1"/>
</dbReference>
<evidence type="ECO:0000313" key="5">
    <source>
        <dbReference type="Proteomes" id="UP000675940"/>
    </source>
</evidence>
<proteinExistence type="predicted"/>
<comment type="caution">
    <text evidence="4">The sequence shown here is derived from an EMBL/GenBank/DDBJ whole genome shotgun (WGS) entry which is preliminary data.</text>
</comment>
<accession>A0A940MW30</accession>
<dbReference type="PANTHER" id="PTHR30055">
    <property type="entry name" value="HTH-TYPE TRANSCRIPTIONAL REGULATOR RUTR"/>
    <property type="match status" value="1"/>
</dbReference>
<keyword evidence="5" id="KW-1185">Reference proteome</keyword>
<dbReference type="GO" id="GO:0045892">
    <property type="term" value="P:negative regulation of DNA-templated transcription"/>
    <property type="evidence" value="ECO:0007669"/>
    <property type="project" value="InterPro"/>
</dbReference>
<dbReference type="SUPFAM" id="SSF48498">
    <property type="entry name" value="Tetracyclin repressor-like, C-terminal domain"/>
    <property type="match status" value="1"/>
</dbReference>
<dbReference type="PANTHER" id="PTHR30055:SF196">
    <property type="entry name" value="HTH-TYPE TRANSCRIPTIONAL REGULATOR RUTR"/>
    <property type="match status" value="1"/>
</dbReference>
<name>A0A940MW30_9RHOB</name>
<feature type="DNA-binding region" description="H-T-H motif" evidence="2">
    <location>
        <begin position="41"/>
        <end position="60"/>
    </location>
</feature>
<dbReference type="InterPro" id="IPR036271">
    <property type="entry name" value="Tet_transcr_reg_TetR-rel_C_sf"/>
</dbReference>
<organism evidence="4 5">
    <name type="scientific">Sagittula salina</name>
    <dbReference type="NCBI Taxonomy" id="2820268"/>
    <lineage>
        <taxon>Bacteria</taxon>
        <taxon>Pseudomonadati</taxon>
        <taxon>Pseudomonadota</taxon>
        <taxon>Alphaproteobacteria</taxon>
        <taxon>Rhodobacterales</taxon>
        <taxon>Roseobacteraceae</taxon>
        <taxon>Sagittula</taxon>
    </lineage>
</organism>
<dbReference type="GO" id="GO:0003700">
    <property type="term" value="F:DNA-binding transcription factor activity"/>
    <property type="evidence" value="ECO:0007669"/>
    <property type="project" value="TreeGrafter"/>
</dbReference>
<dbReference type="InterPro" id="IPR001647">
    <property type="entry name" value="HTH_TetR"/>
</dbReference>
<dbReference type="Proteomes" id="UP000675940">
    <property type="component" value="Unassembled WGS sequence"/>
</dbReference>
<dbReference type="InterPro" id="IPR009057">
    <property type="entry name" value="Homeodomain-like_sf"/>
</dbReference>